<evidence type="ECO:0000256" key="6">
    <source>
        <dbReference type="ARBA" id="ARBA00022729"/>
    </source>
</evidence>
<evidence type="ECO:0000256" key="10">
    <source>
        <dbReference type="ARBA" id="ARBA00023237"/>
    </source>
</evidence>
<name>A0A6J5GUA1_9BURK</name>
<gene>
    <name evidence="13" type="ORF">LMG27177_06043</name>
</gene>
<keyword evidence="14" id="KW-1185">Reference proteome</keyword>
<reference evidence="13 14" key="1">
    <citation type="submission" date="2020-04" db="EMBL/GenBank/DDBJ databases">
        <authorList>
            <person name="De Canck E."/>
        </authorList>
    </citation>
    <scope>NUCLEOTIDE SEQUENCE [LARGE SCALE GENOMIC DNA]</scope>
    <source>
        <strain evidence="13 14">LMG 27177</strain>
    </source>
</reference>
<dbReference type="InterPro" id="IPR050298">
    <property type="entry name" value="Gram-neg_bact_OMP"/>
</dbReference>
<dbReference type="EMBL" id="CADIKI010000023">
    <property type="protein sequence ID" value="CAB3806283.1"/>
    <property type="molecule type" value="Genomic_DNA"/>
</dbReference>
<feature type="chain" id="PRO_5027023234" evidence="11">
    <location>
        <begin position="28"/>
        <end position="371"/>
    </location>
</feature>
<keyword evidence="3" id="KW-0813">Transport</keyword>
<dbReference type="PANTHER" id="PTHR34501:SF9">
    <property type="entry name" value="MAJOR OUTER MEMBRANE PROTEIN P.IA"/>
    <property type="match status" value="1"/>
</dbReference>
<evidence type="ECO:0000256" key="5">
    <source>
        <dbReference type="ARBA" id="ARBA00022692"/>
    </source>
</evidence>
<protein>
    <submittedName>
        <fullName evidence="13">Outer membrane porin protein 32</fullName>
    </submittedName>
</protein>
<evidence type="ECO:0000259" key="12">
    <source>
        <dbReference type="Pfam" id="PF13609"/>
    </source>
</evidence>
<evidence type="ECO:0000256" key="11">
    <source>
        <dbReference type="SAM" id="SignalP"/>
    </source>
</evidence>
<dbReference type="GO" id="GO:0015288">
    <property type="term" value="F:porin activity"/>
    <property type="evidence" value="ECO:0007669"/>
    <property type="project" value="UniProtKB-KW"/>
</dbReference>
<feature type="signal peptide" evidence="11">
    <location>
        <begin position="1"/>
        <end position="27"/>
    </location>
</feature>
<organism evidence="13 14">
    <name type="scientific">Paraburkholderia fynbosensis</name>
    <dbReference type="NCBI Taxonomy" id="1200993"/>
    <lineage>
        <taxon>Bacteria</taxon>
        <taxon>Pseudomonadati</taxon>
        <taxon>Pseudomonadota</taxon>
        <taxon>Betaproteobacteria</taxon>
        <taxon>Burkholderiales</taxon>
        <taxon>Burkholderiaceae</taxon>
        <taxon>Paraburkholderia</taxon>
    </lineage>
</organism>
<keyword evidence="8" id="KW-0626">Porin</keyword>
<evidence type="ECO:0000256" key="1">
    <source>
        <dbReference type="ARBA" id="ARBA00004571"/>
    </source>
</evidence>
<dbReference type="Pfam" id="PF13609">
    <property type="entry name" value="Porin_4"/>
    <property type="match status" value="1"/>
</dbReference>
<evidence type="ECO:0000256" key="2">
    <source>
        <dbReference type="ARBA" id="ARBA00011233"/>
    </source>
</evidence>
<evidence type="ECO:0000256" key="4">
    <source>
        <dbReference type="ARBA" id="ARBA00022452"/>
    </source>
</evidence>
<comment type="subunit">
    <text evidence="2">Homotrimer.</text>
</comment>
<dbReference type="Gene3D" id="2.40.160.10">
    <property type="entry name" value="Porin"/>
    <property type="match status" value="1"/>
</dbReference>
<proteinExistence type="predicted"/>
<dbReference type="PANTHER" id="PTHR34501">
    <property type="entry name" value="PROTEIN YDDL-RELATED"/>
    <property type="match status" value="1"/>
</dbReference>
<keyword evidence="10" id="KW-0998">Cell outer membrane</keyword>
<evidence type="ECO:0000256" key="9">
    <source>
        <dbReference type="ARBA" id="ARBA00023136"/>
    </source>
</evidence>
<evidence type="ECO:0000256" key="3">
    <source>
        <dbReference type="ARBA" id="ARBA00022448"/>
    </source>
</evidence>
<dbReference type="GO" id="GO:0006811">
    <property type="term" value="P:monoatomic ion transport"/>
    <property type="evidence" value="ECO:0007669"/>
    <property type="project" value="UniProtKB-KW"/>
</dbReference>
<evidence type="ECO:0000313" key="14">
    <source>
        <dbReference type="Proteomes" id="UP000494252"/>
    </source>
</evidence>
<evidence type="ECO:0000313" key="13">
    <source>
        <dbReference type="EMBL" id="CAB3806283.1"/>
    </source>
</evidence>
<dbReference type="AlphaFoldDB" id="A0A6J5GUA1"/>
<keyword evidence="4" id="KW-1134">Transmembrane beta strand</keyword>
<dbReference type="GO" id="GO:0046930">
    <property type="term" value="C:pore complex"/>
    <property type="evidence" value="ECO:0007669"/>
    <property type="project" value="UniProtKB-KW"/>
</dbReference>
<keyword evidence="5" id="KW-0812">Transmembrane</keyword>
<keyword evidence="6 11" id="KW-0732">Signal</keyword>
<dbReference type="SUPFAM" id="SSF56935">
    <property type="entry name" value="Porins"/>
    <property type="match status" value="1"/>
</dbReference>
<comment type="subcellular location">
    <subcellularLocation>
        <location evidence="1">Cell outer membrane</location>
        <topology evidence="1">Multi-pass membrane protein</topology>
    </subcellularLocation>
</comment>
<sequence>MKVKRNVKRTAASTALLAVIGATTALATVDARAQSSVTLYGIVDTGVQYYNNAAGGGSVVGMPTLTGEVPSRFGLRGSEDLGGGFKTFFVLENGFAMNSGALNYGGRLFGRQANVGVSSPYGSLTLGRQMNMSMYVLLNADVIGPSIHSMASFDGYLPNARSDNAAGYLGKFNGVTVGGTYSSGRDAAGPAGPSATNCGGNVAGDPVACRQYTMMLAYDASQFGVAASYDVMRGGVGASAPLSNPGYTDTRTIVDAYAIFGPTKIGGGWIRRNTSAAVHSQSDIYFVGATYHASPALSFDTQVLRYLLRETSSSTLFVGRVNYLLSKRTTVYTSVGFMENSSRGAAAVAAGGSVGVGQNQLGVMAGIQQRF</sequence>
<feature type="domain" description="Porin" evidence="12">
    <location>
        <begin position="22"/>
        <end position="341"/>
    </location>
</feature>
<dbReference type="GO" id="GO:0009279">
    <property type="term" value="C:cell outer membrane"/>
    <property type="evidence" value="ECO:0007669"/>
    <property type="project" value="UniProtKB-SubCell"/>
</dbReference>
<keyword evidence="7" id="KW-0406">Ion transport</keyword>
<dbReference type="RefSeq" id="WP_175165183.1">
    <property type="nucleotide sequence ID" value="NZ_CADIKI010000023.1"/>
</dbReference>
<keyword evidence="9" id="KW-0472">Membrane</keyword>
<dbReference type="InterPro" id="IPR033900">
    <property type="entry name" value="Gram_neg_porin_domain"/>
</dbReference>
<evidence type="ECO:0000256" key="8">
    <source>
        <dbReference type="ARBA" id="ARBA00023114"/>
    </source>
</evidence>
<dbReference type="Proteomes" id="UP000494252">
    <property type="component" value="Unassembled WGS sequence"/>
</dbReference>
<dbReference type="InterPro" id="IPR023614">
    <property type="entry name" value="Porin_dom_sf"/>
</dbReference>
<accession>A0A6J5GUA1</accession>
<evidence type="ECO:0000256" key="7">
    <source>
        <dbReference type="ARBA" id="ARBA00023065"/>
    </source>
</evidence>
<dbReference type="CDD" id="cd00342">
    <property type="entry name" value="gram_neg_porins"/>
    <property type="match status" value="1"/>
</dbReference>